<keyword evidence="3 5" id="KW-1133">Transmembrane helix</keyword>
<comment type="subcellular location">
    <subcellularLocation>
        <location evidence="1">Membrane</location>
    </subcellularLocation>
</comment>
<keyword evidence="4 5" id="KW-0472">Membrane</keyword>
<feature type="transmembrane region" description="Helical" evidence="5">
    <location>
        <begin position="81"/>
        <end position="103"/>
    </location>
</feature>
<name>A0ABY8ARM4_9GAMM</name>
<evidence type="ECO:0000256" key="4">
    <source>
        <dbReference type="ARBA" id="ARBA00023136"/>
    </source>
</evidence>
<dbReference type="SUPFAM" id="SSF161084">
    <property type="entry name" value="MAPEG domain-like"/>
    <property type="match status" value="1"/>
</dbReference>
<dbReference type="PANTHER" id="PTHR35371:SF1">
    <property type="entry name" value="BLR7753 PROTEIN"/>
    <property type="match status" value="1"/>
</dbReference>
<dbReference type="InterPro" id="IPR001129">
    <property type="entry name" value="Membr-assoc_MAPEG"/>
</dbReference>
<dbReference type="Gene3D" id="1.20.120.550">
    <property type="entry name" value="Membrane associated eicosanoid/glutathione metabolism-like domain"/>
    <property type="match status" value="1"/>
</dbReference>
<reference evidence="6 7" key="1">
    <citation type="submission" date="2023-02" db="EMBL/GenBank/DDBJ databases">
        <title>Genome Sequence of L. cardiaca H63T.</title>
        <authorList>
            <person name="Lopez A.E."/>
            <person name="Cianciotto N.P."/>
        </authorList>
    </citation>
    <scope>NUCLEOTIDE SEQUENCE [LARGE SCALE GENOMIC DNA]</scope>
    <source>
        <strain evidence="6 7">H63</strain>
    </source>
</reference>
<protein>
    <submittedName>
        <fullName evidence="6">MAPEG family protein</fullName>
    </submittedName>
</protein>
<dbReference type="PANTHER" id="PTHR35371">
    <property type="entry name" value="INNER MEMBRANE PROTEIN"/>
    <property type="match status" value="1"/>
</dbReference>
<keyword evidence="7" id="KW-1185">Reference proteome</keyword>
<gene>
    <name evidence="6" type="ORF">PXX05_10865</name>
</gene>
<keyword evidence="2 5" id="KW-0812">Transmembrane</keyword>
<dbReference type="InterPro" id="IPR023352">
    <property type="entry name" value="MAPEG-like_dom_sf"/>
</dbReference>
<feature type="transmembrane region" description="Helical" evidence="5">
    <location>
        <begin position="110"/>
        <end position="128"/>
    </location>
</feature>
<evidence type="ECO:0000256" key="1">
    <source>
        <dbReference type="ARBA" id="ARBA00004370"/>
    </source>
</evidence>
<organism evidence="6 7">
    <name type="scientific">Legionella cardiaca</name>
    <dbReference type="NCBI Taxonomy" id="1071983"/>
    <lineage>
        <taxon>Bacteria</taxon>
        <taxon>Pseudomonadati</taxon>
        <taxon>Pseudomonadota</taxon>
        <taxon>Gammaproteobacteria</taxon>
        <taxon>Legionellales</taxon>
        <taxon>Legionellaceae</taxon>
        <taxon>Legionella</taxon>
    </lineage>
</organism>
<accession>A0ABY8ARM4</accession>
<evidence type="ECO:0000256" key="3">
    <source>
        <dbReference type="ARBA" id="ARBA00022989"/>
    </source>
</evidence>
<evidence type="ECO:0000313" key="7">
    <source>
        <dbReference type="Proteomes" id="UP001222087"/>
    </source>
</evidence>
<evidence type="ECO:0000256" key="5">
    <source>
        <dbReference type="SAM" id="Phobius"/>
    </source>
</evidence>
<dbReference type="Pfam" id="PF01124">
    <property type="entry name" value="MAPEG"/>
    <property type="match status" value="1"/>
</dbReference>
<evidence type="ECO:0000256" key="2">
    <source>
        <dbReference type="ARBA" id="ARBA00022692"/>
    </source>
</evidence>
<dbReference type="Proteomes" id="UP001222087">
    <property type="component" value="Chromosome"/>
</dbReference>
<proteinExistence type="predicted"/>
<dbReference type="RefSeq" id="WP_275088237.1">
    <property type="nucleotide sequence ID" value="NZ_CP119078.1"/>
</dbReference>
<sequence length="129" mass="14289">MSTLILCLFIACLFPYLAKIPVVIAMKREPGGYDNSHPREQQAALKGFGARAVAAHQNSFESLIIFSTAALTALATHNTSYLIQGLAIFYLISRGVYHIFYLLNWSTLRTTIWSLGLIAALSILWLCLP</sequence>
<dbReference type="EMBL" id="CP119078">
    <property type="protein sequence ID" value="WED42414.1"/>
    <property type="molecule type" value="Genomic_DNA"/>
</dbReference>
<evidence type="ECO:0000313" key="6">
    <source>
        <dbReference type="EMBL" id="WED42414.1"/>
    </source>
</evidence>